<accession>A0ABZ0K052</accession>
<proteinExistence type="predicted"/>
<dbReference type="InterPro" id="IPR038477">
    <property type="entry name" value="ASST_N_sf"/>
</dbReference>
<dbReference type="RefSeq" id="WP_310469745.1">
    <property type="nucleotide sequence ID" value="NZ_CP136522.1"/>
</dbReference>
<evidence type="ECO:0000313" key="3">
    <source>
        <dbReference type="EMBL" id="WOT05487.1"/>
    </source>
</evidence>
<dbReference type="Gene3D" id="2.60.40.3100">
    <property type="entry name" value="Arylsulphate sulphotransferase monomer, N-terminal domain"/>
    <property type="match status" value="1"/>
</dbReference>
<keyword evidence="1" id="KW-0732">Signal</keyword>
<keyword evidence="4" id="KW-1185">Reference proteome</keyword>
<dbReference type="InterPro" id="IPR010262">
    <property type="entry name" value="Arylsulfotransferase_bact"/>
</dbReference>
<evidence type="ECO:0000313" key="4">
    <source>
        <dbReference type="Proteomes" id="UP001529491"/>
    </source>
</evidence>
<dbReference type="PANTHER" id="PTHR35340:SF10">
    <property type="entry name" value="CYTOPLASMIC PROTEIN"/>
    <property type="match status" value="1"/>
</dbReference>
<dbReference type="InterPro" id="IPR035391">
    <property type="entry name" value="Arylsulfotran_N"/>
</dbReference>
<name>A0ABZ0K052_9GAMM</name>
<feature type="domain" description="Arylsulfotransferase N-terminal" evidence="2">
    <location>
        <begin position="34"/>
        <end position="118"/>
    </location>
</feature>
<dbReference type="InterPro" id="IPR053143">
    <property type="entry name" value="Arylsulfate_ST"/>
</dbReference>
<evidence type="ECO:0000259" key="2">
    <source>
        <dbReference type="Pfam" id="PF17425"/>
    </source>
</evidence>
<organism evidence="3 4">
    <name type="scientific">Shewanella youngdeokensis</name>
    <dbReference type="NCBI Taxonomy" id="2999068"/>
    <lineage>
        <taxon>Bacteria</taxon>
        <taxon>Pseudomonadati</taxon>
        <taxon>Pseudomonadota</taxon>
        <taxon>Gammaproteobacteria</taxon>
        <taxon>Alteromonadales</taxon>
        <taxon>Shewanellaceae</taxon>
        <taxon>Shewanella</taxon>
    </lineage>
</organism>
<dbReference type="EMBL" id="CP136522">
    <property type="protein sequence ID" value="WOT05487.1"/>
    <property type="molecule type" value="Genomic_DNA"/>
</dbReference>
<feature type="chain" id="PRO_5046881575" evidence="1">
    <location>
        <begin position="21"/>
        <end position="574"/>
    </location>
</feature>
<gene>
    <name evidence="3" type="ORF">RGE70_01275</name>
</gene>
<dbReference type="Proteomes" id="UP001529491">
    <property type="component" value="Chromosome"/>
</dbReference>
<reference evidence="3 4" key="1">
    <citation type="submission" date="2023-10" db="EMBL/GenBank/DDBJ databases">
        <title>Complete genome sequence of Shewanella sp. DAU334.</title>
        <authorList>
            <person name="Lee Y.-S."/>
            <person name="Jeong H.-R."/>
            <person name="Hwang E.-J."/>
            <person name="Choi Y.-L."/>
            <person name="Kim G.-D."/>
        </authorList>
    </citation>
    <scope>NUCLEOTIDE SEQUENCE [LARGE SCALE GENOMIC DNA]</scope>
    <source>
        <strain evidence="3 4">DAU334</strain>
    </source>
</reference>
<dbReference type="Pfam" id="PF17425">
    <property type="entry name" value="Arylsulfotran_N"/>
    <property type="match status" value="1"/>
</dbReference>
<sequence>MLKKTLIATLLVGSAFGVAAKGLLPIPNGPFGALVDVNPYGATPQTAVIKTNGHVIKDVSIVVHKKDKNGIDIKYPVADNSMLTHGGVPVFGLYPGMMNKVTLSWTEDGKRNSFDYKIFAEGLPFESQGSLQFAPAPMTKVVKKAMKGFENRLYLVEQNAAIPGSSPHKRNQKGPGAYDWDASPQIFIIDTAGDIRWTLDPKAVHDSDNPKKAGFLMDVNQLADGSLIYGQGQGYHKMDLIGRDIYHREIPKGYVDFSHEIEELDNGHVLMRVGKKDYKNDIGDVVDTVRDTVIEVDQNGSVVEEWMLAEILDPYRDITILALDQSAVCLNVDLTKQGHTVSKEDLAHMPYGDISGVNAGRNWAHMNSVGYSPEDDSIILSLRHQSATVKIGRDKKVKWILGDPRGWNKELAAKVLQPVDSKGRDIKCENGVCEGDFDWTWTQHTSWLSARGTLTVFDNGDARGNTQPALPSMKYSRAVEYKVNEKDMTVEQVWEFGKERGYEWYAPITSEVEYQADKKTMFIFNGSRGMFQGKLNSGIIEIDPSNDEVKVEIDIKGNKAGAVGYRAEIIKPMF</sequence>
<dbReference type="PANTHER" id="PTHR35340">
    <property type="entry name" value="PQQ ENZYME REPEAT PROTEIN-RELATED"/>
    <property type="match status" value="1"/>
</dbReference>
<protein>
    <submittedName>
        <fullName evidence="3">Aryl-sulfate sulfotransferase</fullName>
    </submittedName>
</protein>
<feature type="signal peptide" evidence="1">
    <location>
        <begin position="1"/>
        <end position="20"/>
    </location>
</feature>
<evidence type="ECO:0000256" key="1">
    <source>
        <dbReference type="SAM" id="SignalP"/>
    </source>
</evidence>
<dbReference type="Pfam" id="PF05935">
    <property type="entry name" value="Arylsulfotrans"/>
    <property type="match status" value="1"/>
</dbReference>